<reference evidence="6" key="1">
    <citation type="journal article" date="2017" name="Front. Plant Sci.">
        <title>Climate Clever Clovers: New Paradigm to Reduce the Environmental Footprint of Ruminants by Breeding Low Methanogenic Forages Utilizing Haplotype Variation.</title>
        <authorList>
            <person name="Kaur P."/>
            <person name="Appels R."/>
            <person name="Bayer P.E."/>
            <person name="Keeble-Gagnere G."/>
            <person name="Wang J."/>
            <person name="Hirakawa H."/>
            <person name="Shirasawa K."/>
            <person name="Vercoe P."/>
            <person name="Stefanova K."/>
            <person name="Durmic Z."/>
            <person name="Nichols P."/>
            <person name="Revell C."/>
            <person name="Isobe S.N."/>
            <person name="Edwards D."/>
            <person name="Erskine W."/>
        </authorList>
    </citation>
    <scope>NUCLEOTIDE SEQUENCE [LARGE SCALE GENOMIC DNA]</scope>
    <source>
        <strain evidence="6">cv. Daliak</strain>
    </source>
</reference>
<evidence type="ECO:0000256" key="1">
    <source>
        <dbReference type="ARBA" id="ARBA00023054"/>
    </source>
</evidence>
<evidence type="ECO:0000313" key="5">
    <source>
        <dbReference type="EMBL" id="GAU23325.1"/>
    </source>
</evidence>
<feature type="region of interest" description="Disordered" evidence="3">
    <location>
        <begin position="721"/>
        <end position="749"/>
    </location>
</feature>
<evidence type="ECO:0000313" key="6">
    <source>
        <dbReference type="Proteomes" id="UP000242715"/>
    </source>
</evidence>
<dbReference type="PANTHER" id="PTHR31631">
    <property type="entry name" value="PROTEIN NETWORKED 2D"/>
    <property type="match status" value="1"/>
</dbReference>
<feature type="coiled-coil region" evidence="2">
    <location>
        <begin position="139"/>
        <end position="194"/>
    </location>
</feature>
<evidence type="ECO:0000256" key="2">
    <source>
        <dbReference type="SAM" id="Coils"/>
    </source>
</evidence>
<feature type="compositionally biased region" description="Polar residues" evidence="3">
    <location>
        <begin position="565"/>
        <end position="575"/>
    </location>
</feature>
<feature type="coiled-coil region" evidence="2">
    <location>
        <begin position="359"/>
        <end position="400"/>
    </location>
</feature>
<feature type="compositionally biased region" description="Basic and acidic residues" evidence="3">
    <location>
        <begin position="613"/>
        <end position="625"/>
    </location>
</feature>
<dbReference type="Pfam" id="PF07765">
    <property type="entry name" value="KIP1"/>
    <property type="match status" value="1"/>
</dbReference>
<name>A0A2Z6MJC6_TRISU</name>
<evidence type="ECO:0000256" key="3">
    <source>
        <dbReference type="SAM" id="MobiDB-lite"/>
    </source>
</evidence>
<gene>
    <name evidence="5" type="ORF">TSUD_237790</name>
</gene>
<keyword evidence="6" id="KW-1185">Reference proteome</keyword>
<dbReference type="InterPro" id="IPR056888">
    <property type="entry name" value="NET2A-D/KIP1-like_dom"/>
</dbReference>
<dbReference type="OrthoDB" id="616075at2759"/>
<feature type="region of interest" description="Disordered" evidence="3">
    <location>
        <begin position="781"/>
        <end position="801"/>
    </location>
</feature>
<dbReference type="SUPFAM" id="SSF90257">
    <property type="entry name" value="Myosin rod fragments"/>
    <property type="match status" value="1"/>
</dbReference>
<keyword evidence="1 2" id="KW-0175">Coiled coil</keyword>
<proteinExistence type="predicted"/>
<feature type="compositionally biased region" description="Polar residues" evidence="3">
    <location>
        <begin position="629"/>
        <end position="639"/>
    </location>
</feature>
<feature type="compositionally biased region" description="Basic and acidic residues" evidence="3">
    <location>
        <begin position="532"/>
        <end position="543"/>
    </location>
</feature>
<dbReference type="GO" id="GO:0003779">
    <property type="term" value="F:actin binding"/>
    <property type="evidence" value="ECO:0007669"/>
    <property type="project" value="InterPro"/>
</dbReference>
<organism evidence="5 6">
    <name type="scientific">Trifolium subterraneum</name>
    <name type="common">Subterranean clover</name>
    <dbReference type="NCBI Taxonomy" id="3900"/>
    <lineage>
        <taxon>Eukaryota</taxon>
        <taxon>Viridiplantae</taxon>
        <taxon>Streptophyta</taxon>
        <taxon>Embryophyta</taxon>
        <taxon>Tracheophyta</taxon>
        <taxon>Spermatophyta</taxon>
        <taxon>Magnoliopsida</taxon>
        <taxon>eudicotyledons</taxon>
        <taxon>Gunneridae</taxon>
        <taxon>Pentapetalae</taxon>
        <taxon>rosids</taxon>
        <taxon>fabids</taxon>
        <taxon>Fabales</taxon>
        <taxon>Fabaceae</taxon>
        <taxon>Papilionoideae</taxon>
        <taxon>50 kb inversion clade</taxon>
        <taxon>NPAAA clade</taxon>
        <taxon>Hologalegina</taxon>
        <taxon>IRL clade</taxon>
        <taxon>Trifolieae</taxon>
        <taxon>Trifolium</taxon>
    </lineage>
</organism>
<dbReference type="EMBL" id="DF973267">
    <property type="protein sequence ID" value="GAU23325.1"/>
    <property type="molecule type" value="Genomic_DNA"/>
</dbReference>
<evidence type="ECO:0000259" key="4">
    <source>
        <dbReference type="PROSITE" id="PS51774"/>
    </source>
</evidence>
<dbReference type="Pfam" id="PF24918">
    <property type="entry name" value="NET2A_C"/>
    <property type="match status" value="1"/>
</dbReference>
<dbReference type="InterPro" id="IPR056889">
    <property type="entry name" value="NET2A-D/KIP1-like_C"/>
</dbReference>
<feature type="region of interest" description="Disordered" evidence="3">
    <location>
        <begin position="424"/>
        <end position="462"/>
    </location>
</feature>
<feature type="region of interest" description="Disordered" evidence="3">
    <location>
        <begin position="502"/>
        <end position="655"/>
    </location>
</feature>
<dbReference type="PANTHER" id="PTHR31631:SF15">
    <property type="entry name" value="KINASE INTERACTING (KIP1-LIKE) FAMILY PROTEIN"/>
    <property type="match status" value="1"/>
</dbReference>
<feature type="domain" description="NAB" evidence="4">
    <location>
        <begin position="1"/>
        <end position="58"/>
    </location>
</feature>
<feature type="region of interest" description="Disordered" evidence="3">
    <location>
        <begin position="75"/>
        <end position="98"/>
    </location>
</feature>
<dbReference type="Proteomes" id="UP000242715">
    <property type="component" value="Unassembled WGS sequence"/>
</dbReference>
<dbReference type="PROSITE" id="PS51774">
    <property type="entry name" value="NAB"/>
    <property type="match status" value="1"/>
</dbReference>
<feature type="compositionally biased region" description="Basic and acidic residues" evidence="3">
    <location>
        <begin position="728"/>
        <end position="737"/>
    </location>
</feature>
<dbReference type="Pfam" id="PF25014">
    <property type="entry name" value="NET2A"/>
    <property type="match status" value="1"/>
</dbReference>
<accession>A0A2Z6MJC6</accession>
<feature type="compositionally biased region" description="Polar residues" evidence="3">
    <location>
        <begin position="502"/>
        <end position="511"/>
    </location>
</feature>
<feature type="compositionally biased region" description="Polar residues" evidence="3">
    <location>
        <begin position="437"/>
        <end position="447"/>
    </location>
</feature>
<protein>
    <recommendedName>
        <fullName evidence="4">NAB domain-containing protein</fullName>
    </recommendedName>
</protein>
<dbReference type="AlphaFoldDB" id="A0A2Z6MJC6"/>
<sequence>MEDKVQKAIKLIEEDGDSFAKRAEMYYKKRPELISFVEETYKAYRALAERYDHISTELQNANNTIASVFPDRVPFMDEEDDDGSPRPHRKLPEGFKTNVPKPPLKDLKSVVTAATKKINNKKITNAAATSKVPKSGLSRKEALEEVDKLQKEILSLQTVKEYVKSSYDNSIAKYWETDEKIKELQEKVSVLQDELGEGIVIEDDEARRLMAEAALKSCQGTLEQLQGKQEKSVDETKVESKRIEDIKAKLGSLMNEFQYDQSKSKDSTVKRDVKSIAERKDMEKDDGRPTQQKLDLHLLQEKVKVHFDASSNSSVAATEMAEKIDELVNKVIGLETSVSSQTALVNRLRTETGELQGHIRTLEDDKESLIKDKNKLNDQLREMEQKMLAVQDLNQTVEDQNSDLQTHFTEARCNINRLSAEVQSVQSSEKVKVEDSLQIQKNSSGQAESKHEPEGEVSLNQDNVLLNDVKKSEEEHNGLLEDAVNSNKEQPNEEIKVADSLQIQKNSSGQAESKHEPEGKVPLNQDNVLLNDVKKSEEEHNGLLEDAVNSNKEQPNEEIKVADSLQIQKNSSGQAESKHEPEGKVPLNQDNVLLNDVEKSEKEQNGLLEDAINSDKEQPNEEIKVADSLQMQKNSSGQAESKHEPEGKVPLNQDNVLLNDVKKSEKEHNGLLEDAVNSDEEHKIANNLENEVTSYDKFKVTGSPENGVHTEVPSALKMEGATEVENNPPKDLKEQEKTLYPGNSDGKDEVAMSTITTTENHSSESFDILLGNYVEQGSSKTENTLGVDHKKPATTPDDEPDWRQMFLNGMQDREKALLHEYTHTLRNYKDVKKRLAEIENKNQDNHSDSCLKSQLNELKTSNSMKDQEIRILHQKLSLLQTTLDGNEDLADSTSSLPREEHDIEKLLTIDEPSSISAIEEKFRSSMDEILEENLTFWLKFSTTYAEIQRFETTIKDLQFEASKLDKKGKSSEGSGTLAQCLKSDARPIYKHLTEIQTEITVWLEKCALLKEELQRRFSSLCVIQEEITNALKTSAEDDDFRFTSYQAAKFQGEVLNMKQENNKVADELQVGLDIATSLSLQVEKTLVKLNDQFELSTSKRQESGNLRQSENRARVPLRSFIFGSKPKKPSIFSLMTPGMQKKLKAARDQSHA</sequence>
<dbReference type="InterPro" id="IPR011684">
    <property type="entry name" value="NAB"/>
</dbReference>